<dbReference type="AlphaFoldDB" id="A0A0C2XE77"/>
<evidence type="ECO:0000313" key="3">
    <source>
        <dbReference type="Proteomes" id="UP000054097"/>
    </source>
</evidence>
<evidence type="ECO:0000256" key="1">
    <source>
        <dbReference type="SAM" id="SignalP"/>
    </source>
</evidence>
<organism evidence="2 3">
    <name type="scientific">Serendipita vermifera MAFF 305830</name>
    <dbReference type="NCBI Taxonomy" id="933852"/>
    <lineage>
        <taxon>Eukaryota</taxon>
        <taxon>Fungi</taxon>
        <taxon>Dikarya</taxon>
        <taxon>Basidiomycota</taxon>
        <taxon>Agaricomycotina</taxon>
        <taxon>Agaricomycetes</taxon>
        <taxon>Sebacinales</taxon>
        <taxon>Serendipitaceae</taxon>
        <taxon>Serendipita</taxon>
    </lineage>
</organism>
<gene>
    <name evidence="2" type="ORF">M408DRAFT_24626</name>
</gene>
<protein>
    <submittedName>
        <fullName evidence="2">Uncharacterized protein</fullName>
    </submittedName>
</protein>
<feature type="signal peptide" evidence="1">
    <location>
        <begin position="1"/>
        <end position="22"/>
    </location>
</feature>
<accession>A0A0C2XE77</accession>
<name>A0A0C2XE77_SERVB</name>
<dbReference type="EMBL" id="KN824299">
    <property type="protein sequence ID" value="KIM27417.1"/>
    <property type="molecule type" value="Genomic_DNA"/>
</dbReference>
<feature type="chain" id="PRO_5002158935" evidence="1">
    <location>
        <begin position="23"/>
        <end position="102"/>
    </location>
</feature>
<proteinExistence type="predicted"/>
<keyword evidence="1" id="KW-0732">Signal</keyword>
<keyword evidence="3" id="KW-1185">Reference proteome</keyword>
<reference evidence="2 3" key="1">
    <citation type="submission" date="2014-04" db="EMBL/GenBank/DDBJ databases">
        <authorList>
            <consortium name="DOE Joint Genome Institute"/>
            <person name="Kuo A."/>
            <person name="Zuccaro A."/>
            <person name="Kohler A."/>
            <person name="Nagy L.G."/>
            <person name="Floudas D."/>
            <person name="Copeland A."/>
            <person name="Barry K.W."/>
            <person name="Cichocki N."/>
            <person name="Veneault-Fourrey C."/>
            <person name="LaButti K."/>
            <person name="Lindquist E.A."/>
            <person name="Lipzen A."/>
            <person name="Lundell T."/>
            <person name="Morin E."/>
            <person name="Murat C."/>
            <person name="Sun H."/>
            <person name="Tunlid A."/>
            <person name="Henrissat B."/>
            <person name="Grigoriev I.V."/>
            <person name="Hibbett D.S."/>
            <person name="Martin F."/>
            <person name="Nordberg H.P."/>
            <person name="Cantor M.N."/>
            <person name="Hua S.X."/>
        </authorList>
    </citation>
    <scope>NUCLEOTIDE SEQUENCE [LARGE SCALE GENOMIC DNA]</scope>
    <source>
        <strain evidence="2 3">MAFF 305830</strain>
    </source>
</reference>
<dbReference type="Proteomes" id="UP000054097">
    <property type="component" value="Unassembled WGS sequence"/>
</dbReference>
<dbReference type="HOGENOM" id="CLU_2279224_0_0_1"/>
<sequence length="102" mass="10648">MVYWKPVTVVGGLLGLLSSAFASPTNTTSSQTTSTWSQTTSTSLETVSTVSISTAPSLTATPIPSALTLKVNTNSGVRNKTAPLLHGIFFEELNVSASARFI</sequence>
<reference evidence="3" key="2">
    <citation type="submission" date="2015-01" db="EMBL/GenBank/DDBJ databases">
        <title>Evolutionary Origins and Diversification of the Mycorrhizal Mutualists.</title>
        <authorList>
            <consortium name="DOE Joint Genome Institute"/>
            <consortium name="Mycorrhizal Genomics Consortium"/>
            <person name="Kohler A."/>
            <person name="Kuo A."/>
            <person name="Nagy L.G."/>
            <person name="Floudas D."/>
            <person name="Copeland A."/>
            <person name="Barry K.W."/>
            <person name="Cichocki N."/>
            <person name="Veneault-Fourrey C."/>
            <person name="LaButti K."/>
            <person name="Lindquist E.A."/>
            <person name="Lipzen A."/>
            <person name="Lundell T."/>
            <person name="Morin E."/>
            <person name="Murat C."/>
            <person name="Riley R."/>
            <person name="Ohm R."/>
            <person name="Sun H."/>
            <person name="Tunlid A."/>
            <person name="Henrissat B."/>
            <person name="Grigoriev I.V."/>
            <person name="Hibbett D.S."/>
            <person name="Martin F."/>
        </authorList>
    </citation>
    <scope>NUCLEOTIDE SEQUENCE [LARGE SCALE GENOMIC DNA]</scope>
    <source>
        <strain evidence="3">MAFF 305830</strain>
    </source>
</reference>
<evidence type="ECO:0000313" key="2">
    <source>
        <dbReference type="EMBL" id="KIM27417.1"/>
    </source>
</evidence>